<organism evidence="2">
    <name type="scientific">marine sediment metagenome</name>
    <dbReference type="NCBI Taxonomy" id="412755"/>
    <lineage>
        <taxon>unclassified sequences</taxon>
        <taxon>metagenomes</taxon>
        <taxon>ecological metagenomes</taxon>
    </lineage>
</organism>
<evidence type="ECO:0000313" key="2">
    <source>
        <dbReference type="EMBL" id="GAI36939.1"/>
    </source>
</evidence>
<gene>
    <name evidence="2" type="ORF">S06H3_38475</name>
</gene>
<reference evidence="2" key="1">
    <citation type="journal article" date="2014" name="Front. Microbiol.">
        <title>High frequency of phylogenetically diverse reductive dehalogenase-homologous genes in deep subseafloor sedimentary metagenomes.</title>
        <authorList>
            <person name="Kawai M."/>
            <person name="Futagami T."/>
            <person name="Toyoda A."/>
            <person name="Takaki Y."/>
            <person name="Nishi S."/>
            <person name="Hori S."/>
            <person name="Arai W."/>
            <person name="Tsubouchi T."/>
            <person name="Morono Y."/>
            <person name="Uchiyama I."/>
            <person name="Ito T."/>
            <person name="Fujiyama A."/>
            <person name="Inagaki F."/>
            <person name="Takami H."/>
        </authorList>
    </citation>
    <scope>NUCLEOTIDE SEQUENCE</scope>
    <source>
        <strain evidence="2">Expedition CK06-06</strain>
    </source>
</reference>
<feature type="region of interest" description="Disordered" evidence="1">
    <location>
        <begin position="201"/>
        <end position="269"/>
    </location>
</feature>
<sequence length="269" mass="29614">QFLNSAGVIEKFSKAKGKESTKSESQISPLVKQAEAFALYLNPPKPKKAPPTRRTDRPSIIPRPPAPVSPKFKLIGTSHYASHPELSLALIDEVGKGLRWVRQSSKLGHLIIEQVKDGLVVVRDGRRTFELVAERPEKRSLLKEPLSRATGSKSILSASGKAGGRITSSRAPQRNAEETAALQKEQAKLAEKIFAELEAMQADAESDKTDSEHAEENTAKTKKDLESTRISAEEAKRLDHLGKKLKDVQQDPNQVKDDRTETDANLSEP</sequence>
<feature type="region of interest" description="Disordered" evidence="1">
    <location>
        <begin position="42"/>
        <end position="68"/>
    </location>
</feature>
<name>X1Q146_9ZZZZ</name>
<feature type="region of interest" description="Disordered" evidence="1">
    <location>
        <begin position="143"/>
        <end position="183"/>
    </location>
</feature>
<dbReference type="AlphaFoldDB" id="X1Q146"/>
<comment type="caution">
    <text evidence="2">The sequence shown here is derived from an EMBL/GenBank/DDBJ whole genome shotgun (WGS) entry which is preliminary data.</text>
</comment>
<proteinExistence type="predicted"/>
<protein>
    <submittedName>
        <fullName evidence="2">Uncharacterized protein</fullName>
    </submittedName>
</protein>
<feature type="non-terminal residue" evidence="2">
    <location>
        <position position="1"/>
    </location>
</feature>
<evidence type="ECO:0000256" key="1">
    <source>
        <dbReference type="SAM" id="MobiDB-lite"/>
    </source>
</evidence>
<feature type="compositionally biased region" description="Basic and acidic residues" evidence="1">
    <location>
        <begin position="205"/>
        <end position="262"/>
    </location>
</feature>
<accession>X1Q146</accession>
<feature type="non-terminal residue" evidence="2">
    <location>
        <position position="269"/>
    </location>
</feature>
<dbReference type="EMBL" id="BARV01023456">
    <property type="protein sequence ID" value="GAI36939.1"/>
    <property type="molecule type" value="Genomic_DNA"/>
</dbReference>